<keyword evidence="2" id="KW-1185">Reference proteome</keyword>
<proteinExistence type="predicted"/>
<evidence type="ECO:0000313" key="1">
    <source>
        <dbReference type="EMBL" id="MBB6171092.1"/>
    </source>
</evidence>
<protein>
    <submittedName>
        <fullName evidence="1">Uncharacterized protein</fullName>
    </submittedName>
</protein>
<dbReference type="EMBL" id="JACHDS010000001">
    <property type="protein sequence ID" value="MBB6171092.1"/>
    <property type="molecule type" value="Genomic_DNA"/>
</dbReference>
<accession>A0A7X0D4B1</accession>
<evidence type="ECO:0000313" key="2">
    <source>
        <dbReference type="Proteomes" id="UP000546642"/>
    </source>
</evidence>
<organism evidence="1 2">
    <name type="scientific">Nocardiopsis mwathae</name>
    <dbReference type="NCBI Taxonomy" id="1472723"/>
    <lineage>
        <taxon>Bacteria</taxon>
        <taxon>Bacillati</taxon>
        <taxon>Actinomycetota</taxon>
        <taxon>Actinomycetes</taxon>
        <taxon>Streptosporangiales</taxon>
        <taxon>Nocardiopsidaceae</taxon>
        <taxon>Nocardiopsis</taxon>
    </lineage>
</organism>
<sequence>MDGFTIGHLPDDVGGEVADFDYEWGGVEFASRVWERQADTGGYAVDLQVIVMRGGGLDSPEALLRFLAEYHERDPDAWELRAFTNDRSRGFIGGSEAFWLAEPGVAVEVRIDATRFPAEELRATALGVRSAYA</sequence>
<gene>
    <name evidence="1" type="ORF">HNR23_001152</name>
</gene>
<name>A0A7X0D4B1_9ACTN</name>
<reference evidence="1 2" key="1">
    <citation type="submission" date="2020-08" db="EMBL/GenBank/DDBJ databases">
        <title>Sequencing the genomes of 1000 actinobacteria strains.</title>
        <authorList>
            <person name="Klenk H.-P."/>
        </authorList>
    </citation>
    <scope>NUCLEOTIDE SEQUENCE [LARGE SCALE GENOMIC DNA]</scope>
    <source>
        <strain evidence="1 2">DSM 46659</strain>
    </source>
</reference>
<dbReference type="RefSeq" id="WP_246421612.1">
    <property type="nucleotide sequence ID" value="NZ_JACHDS010000001.1"/>
</dbReference>
<dbReference type="Proteomes" id="UP000546642">
    <property type="component" value="Unassembled WGS sequence"/>
</dbReference>
<comment type="caution">
    <text evidence="1">The sequence shown here is derived from an EMBL/GenBank/DDBJ whole genome shotgun (WGS) entry which is preliminary data.</text>
</comment>
<dbReference type="AlphaFoldDB" id="A0A7X0D4B1"/>